<sequence length="471" mass="53066">MISLQLHLLLFDTSESLVVALLVVSFVPRIDLVVKRVSIFDQVRSTFIGLLDNKLTFPQWYPTQKPSPESTNNPSYEYAEKYLTTAARYSTKDNKQHYHDCRLSCAGEERYQPSWDFVSRCERFCARLYDYNSPVEVAPQPASHGWWMKKLPSGRFVRNEANTEGGGKENGLHIPDPWGKDISKIISSKKADSSESGSVGVPLALSSNTKRAKTSMLLQTTGHGLDSVTYGSHHALEDLNSYFDSLPTKDCSKPDCNYKNVVVEKKKVLVHKPEKFSTKDIRKYEREVLGYRREHEEKLENQELAQIGEESDKLVQASVNGFHQLESSSHARSSSKHVRGRHSKAYDEAKKAKGFVGYYDNVFGNDQAGKSSVQKTHAIMKAASPSVDEKLKNLEKLHSQLEAQNAHLVQENRVQEAAAKRVELQQHSRPTILAKKTVVEQGSTAAVPVDGIMRSESTLKKQLLELEKLHH</sequence>
<dbReference type="EnsemblProtists" id="EKX49402">
    <property type="protein sequence ID" value="EKX49402"/>
    <property type="gene ID" value="GUITHDRAFT_104931"/>
</dbReference>
<dbReference type="AlphaFoldDB" id="L1JLZ2"/>
<gene>
    <name evidence="2" type="ORF">GUITHDRAFT_104931</name>
</gene>
<evidence type="ECO:0000256" key="1">
    <source>
        <dbReference type="SAM" id="MobiDB-lite"/>
    </source>
</evidence>
<dbReference type="RefSeq" id="XP_005836382.1">
    <property type="nucleotide sequence ID" value="XM_005836325.1"/>
</dbReference>
<reference evidence="2 4" key="1">
    <citation type="journal article" date="2012" name="Nature">
        <title>Algal genomes reveal evolutionary mosaicism and the fate of nucleomorphs.</title>
        <authorList>
            <consortium name="DOE Joint Genome Institute"/>
            <person name="Curtis B.A."/>
            <person name="Tanifuji G."/>
            <person name="Burki F."/>
            <person name="Gruber A."/>
            <person name="Irimia M."/>
            <person name="Maruyama S."/>
            <person name="Arias M.C."/>
            <person name="Ball S.G."/>
            <person name="Gile G.H."/>
            <person name="Hirakawa Y."/>
            <person name="Hopkins J.F."/>
            <person name="Kuo A."/>
            <person name="Rensing S.A."/>
            <person name="Schmutz J."/>
            <person name="Symeonidi A."/>
            <person name="Elias M."/>
            <person name="Eveleigh R.J."/>
            <person name="Herman E.K."/>
            <person name="Klute M.J."/>
            <person name="Nakayama T."/>
            <person name="Obornik M."/>
            <person name="Reyes-Prieto A."/>
            <person name="Armbrust E.V."/>
            <person name="Aves S.J."/>
            <person name="Beiko R.G."/>
            <person name="Coutinho P."/>
            <person name="Dacks J.B."/>
            <person name="Durnford D.G."/>
            <person name="Fast N.M."/>
            <person name="Green B.R."/>
            <person name="Grisdale C.J."/>
            <person name="Hempel F."/>
            <person name="Henrissat B."/>
            <person name="Hoppner M.P."/>
            <person name="Ishida K."/>
            <person name="Kim E."/>
            <person name="Koreny L."/>
            <person name="Kroth P.G."/>
            <person name="Liu Y."/>
            <person name="Malik S.B."/>
            <person name="Maier U.G."/>
            <person name="McRose D."/>
            <person name="Mock T."/>
            <person name="Neilson J.A."/>
            <person name="Onodera N.T."/>
            <person name="Poole A.M."/>
            <person name="Pritham E.J."/>
            <person name="Richards T.A."/>
            <person name="Rocap G."/>
            <person name="Roy S.W."/>
            <person name="Sarai C."/>
            <person name="Schaack S."/>
            <person name="Shirato S."/>
            <person name="Slamovits C.H."/>
            <person name="Spencer D.F."/>
            <person name="Suzuki S."/>
            <person name="Worden A.Z."/>
            <person name="Zauner S."/>
            <person name="Barry K."/>
            <person name="Bell C."/>
            <person name="Bharti A.K."/>
            <person name="Crow J.A."/>
            <person name="Grimwood J."/>
            <person name="Kramer R."/>
            <person name="Lindquist E."/>
            <person name="Lucas S."/>
            <person name="Salamov A."/>
            <person name="McFadden G.I."/>
            <person name="Lane C.E."/>
            <person name="Keeling P.J."/>
            <person name="Gray M.W."/>
            <person name="Grigoriev I.V."/>
            <person name="Archibald J.M."/>
        </authorList>
    </citation>
    <scope>NUCLEOTIDE SEQUENCE</scope>
    <source>
        <strain evidence="2 4">CCMP2712</strain>
    </source>
</reference>
<evidence type="ECO:0000313" key="3">
    <source>
        <dbReference type="EnsemblProtists" id="EKX49402"/>
    </source>
</evidence>
<reference evidence="4" key="2">
    <citation type="submission" date="2012-11" db="EMBL/GenBank/DDBJ databases">
        <authorList>
            <person name="Kuo A."/>
            <person name="Curtis B.A."/>
            <person name="Tanifuji G."/>
            <person name="Burki F."/>
            <person name="Gruber A."/>
            <person name="Irimia M."/>
            <person name="Maruyama S."/>
            <person name="Arias M.C."/>
            <person name="Ball S.G."/>
            <person name="Gile G.H."/>
            <person name="Hirakawa Y."/>
            <person name="Hopkins J.F."/>
            <person name="Rensing S.A."/>
            <person name="Schmutz J."/>
            <person name="Symeonidi A."/>
            <person name="Elias M."/>
            <person name="Eveleigh R.J."/>
            <person name="Herman E.K."/>
            <person name="Klute M.J."/>
            <person name="Nakayama T."/>
            <person name="Obornik M."/>
            <person name="Reyes-Prieto A."/>
            <person name="Armbrust E.V."/>
            <person name="Aves S.J."/>
            <person name="Beiko R.G."/>
            <person name="Coutinho P."/>
            <person name="Dacks J.B."/>
            <person name="Durnford D.G."/>
            <person name="Fast N.M."/>
            <person name="Green B.R."/>
            <person name="Grisdale C."/>
            <person name="Hempe F."/>
            <person name="Henrissat B."/>
            <person name="Hoppner M.P."/>
            <person name="Ishida K.-I."/>
            <person name="Kim E."/>
            <person name="Koreny L."/>
            <person name="Kroth P.G."/>
            <person name="Liu Y."/>
            <person name="Malik S.-B."/>
            <person name="Maier U.G."/>
            <person name="McRose D."/>
            <person name="Mock T."/>
            <person name="Neilson J.A."/>
            <person name="Onodera N.T."/>
            <person name="Poole A.M."/>
            <person name="Pritham E.J."/>
            <person name="Richards T.A."/>
            <person name="Rocap G."/>
            <person name="Roy S.W."/>
            <person name="Sarai C."/>
            <person name="Schaack S."/>
            <person name="Shirato S."/>
            <person name="Slamovits C.H."/>
            <person name="Spencer D.F."/>
            <person name="Suzuki S."/>
            <person name="Worden A.Z."/>
            <person name="Zauner S."/>
            <person name="Barry K."/>
            <person name="Bell C."/>
            <person name="Bharti A.K."/>
            <person name="Crow J.A."/>
            <person name="Grimwood J."/>
            <person name="Kramer R."/>
            <person name="Lindquist E."/>
            <person name="Lucas S."/>
            <person name="Salamov A."/>
            <person name="McFadden G.I."/>
            <person name="Lane C.E."/>
            <person name="Keeling P.J."/>
            <person name="Gray M.W."/>
            <person name="Grigoriev I.V."/>
            <person name="Archibald J.M."/>
        </authorList>
    </citation>
    <scope>NUCLEOTIDE SEQUENCE</scope>
    <source>
        <strain evidence="4">CCMP2712</strain>
    </source>
</reference>
<dbReference type="PaxDb" id="55529-EKX49402"/>
<feature type="region of interest" description="Disordered" evidence="1">
    <location>
        <begin position="326"/>
        <end position="345"/>
    </location>
</feature>
<evidence type="ECO:0000313" key="2">
    <source>
        <dbReference type="EMBL" id="EKX49402.1"/>
    </source>
</evidence>
<dbReference type="KEGG" id="gtt:GUITHDRAFT_104931"/>
<reference evidence="3" key="3">
    <citation type="submission" date="2015-06" db="UniProtKB">
        <authorList>
            <consortium name="EnsemblProtists"/>
        </authorList>
    </citation>
    <scope>IDENTIFICATION</scope>
</reference>
<keyword evidence="4" id="KW-1185">Reference proteome</keyword>
<organism evidence="2">
    <name type="scientific">Guillardia theta (strain CCMP2712)</name>
    <name type="common">Cryptophyte</name>
    <dbReference type="NCBI Taxonomy" id="905079"/>
    <lineage>
        <taxon>Eukaryota</taxon>
        <taxon>Cryptophyceae</taxon>
        <taxon>Pyrenomonadales</taxon>
        <taxon>Geminigeraceae</taxon>
        <taxon>Guillardia</taxon>
    </lineage>
</organism>
<name>L1JLZ2_GUITC</name>
<accession>L1JLZ2</accession>
<dbReference type="EMBL" id="JH992982">
    <property type="protein sequence ID" value="EKX49402.1"/>
    <property type="molecule type" value="Genomic_DNA"/>
</dbReference>
<dbReference type="Proteomes" id="UP000011087">
    <property type="component" value="Unassembled WGS sequence"/>
</dbReference>
<dbReference type="HOGENOM" id="CLU_580700_0_0_1"/>
<feature type="compositionally biased region" description="Basic residues" evidence="1">
    <location>
        <begin position="333"/>
        <end position="343"/>
    </location>
</feature>
<dbReference type="OrthoDB" id="10674446at2759"/>
<evidence type="ECO:0000313" key="4">
    <source>
        <dbReference type="Proteomes" id="UP000011087"/>
    </source>
</evidence>
<protein>
    <submittedName>
        <fullName evidence="2 3">Uncharacterized protein</fullName>
    </submittedName>
</protein>
<dbReference type="GeneID" id="17305981"/>
<proteinExistence type="predicted"/>